<sequence>MRLCAGDKRRRKDRFRPMTHPANACFDSPRLGYSSALQQQFQQQHPVMTAPSKMSPTQCLHFKEALTPLQYTTLPPYHASLGRGGSRRRQNASVSIFGISVYFVGQVRQKVILSFLTTARSRPLPQRLRFAHLRLNNYCTATSSWAVIGSKHATTTTSQRGSRMLVEKYPSYSSTKALQENSTFTEHGNLNSSSLTTHYNIPIPSLVLKLNYFLHLPARRTAAFAGIRAIIRKRCDPSNGLKMLS</sequence>
<protein>
    <submittedName>
        <fullName evidence="1">Uncharacterized protein</fullName>
    </submittedName>
</protein>
<dbReference type="AlphaFoldDB" id="A0A0B2VZ56"/>
<keyword evidence="2" id="KW-1185">Reference proteome</keyword>
<reference evidence="1 2" key="1">
    <citation type="submission" date="2014-11" db="EMBL/GenBank/DDBJ databases">
        <title>Genetic blueprint of the zoonotic pathogen Toxocara canis.</title>
        <authorList>
            <person name="Zhu X.-Q."/>
            <person name="Korhonen P.K."/>
            <person name="Cai H."/>
            <person name="Young N.D."/>
            <person name="Nejsum P."/>
            <person name="von Samson-Himmelstjerna G."/>
            <person name="Boag P.R."/>
            <person name="Tan P."/>
            <person name="Li Q."/>
            <person name="Min J."/>
            <person name="Yang Y."/>
            <person name="Wang X."/>
            <person name="Fang X."/>
            <person name="Hall R.S."/>
            <person name="Hofmann A."/>
            <person name="Sternberg P.W."/>
            <person name="Jex A.R."/>
            <person name="Gasser R.B."/>
        </authorList>
    </citation>
    <scope>NUCLEOTIDE SEQUENCE [LARGE SCALE GENOMIC DNA]</scope>
    <source>
        <strain evidence="1">PN_DK_2014</strain>
    </source>
</reference>
<gene>
    <name evidence="1" type="ORF">Tcan_03917</name>
</gene>
<dbReference type="Proteomes" id="UP000031036">
    <property type="component" value="Unassembled WGS sequence"/>
</dbReference>
<comment type="caution">
    <text evidence="1">The sequence shown here is derived from an EMBL/GenBank/DDBJ whole genome shotgun (WGS) entry which is preliminary data.</text>
</comment>
<evidence type="ECO:0000313" key="2">
    <source>
        <dbReference type="Proteomes" id="UP000031036"/>
    </source>
</evidence>
<organism evidence="1 2">
    <name type="scientific">Toxocara canis</name>
    <name type="common">Canine roundworm</name>
    <dbReference type="NCBI Taxonomy" id="6265"/>
    <lineage>
        <taxon>Eukaryota</taxon>
        <taxon>Metazoa</taxon>
        <taxon>Ecdysozoa</taxon>
        <taxon>Nematoda</taxon>
        <taxon>Chromadorea</taxon>
        <taxon>Rhabditida</taxon>
        <taxon>Spirurina</taxon>
        <taxon>Ascaridomorpha</taxon>
        <taxon>Ascaridoidea</taxon>
        <taxon>Toxocaridae</taxon>
        <taxon>Toxocara</taxon>
    </lineage>
</organism>
<dbReference type="EMBL" id="JPKZ01000173">
    <property type="protein sequence ID" value="KHN88806.1"/>
    <property type="molecule type" value="Genomic_DNA"/>
</dbReference>
<evidence type="ECO:0000313" key="1">
    <source>
        <dbReference type="EMBL" id="KHN88806.1"/>
    </source>
</evidence>
<accession>A0A0B2VZ56</accession>
<name>A0A0B2VZ56_TOXCA</name>
<proteinExistence type="predicted"/>